<dbReference type="EMBL" id="CAXIEN010000346">
    <property type="protein sequence ID" value="CAL1294428.1"/>
    <property type="molecule type" value="Genomic_DNA"/>
</dbReference>
<organism evidence="1 2">
    <name type="scientific">Larinioides sclopetarius</name>
    <dbReference type="NCBI Taxonomy" id="280406"/>
    <lineage>
        <taxon>Eukaryota</taxon>
        <taxon>Metazoa</taxon>
        <taxon>Ecdysozoa</taxon>
        <taxon>Arthropoda</taxon>
        <taxon>Chelicerata</taxon>
        <taxon>Arachnida</taxon>
        <taxon>Araneae</taxon>
        <taxon>Araneomorphae</taxon>
        <taxon>Entelegynae</taxon>
        <taxon>Araneoidea</taxon>
        <taxon>Araneidae</taxon>
        <taxon>Larinioides</taxon>
    </lineage>
</organism>
<evidence type="ECO:0000313" key="2">
    <source>
        <dbReference type="Proteomes" id="UP001497382"/>
    </source>
</evidence>
<protein>
    <submittedName>
        <fullName evidence="1">Uncharacterized protein</fullName>
    </submittedName>
</protein>
<reference evidence="1 2" key="1">
    <citation type="submission" date="2024-04" db="EMBL/GenBank/DDBJ databases">
        <authorList>
            <person name="Rising A."/>
            <person name="Reimegard J."/>
            <person name="Sonavane S."/>
            <person name="Akerstrom W."/>
            <person name="Nylinder S."/>
            <person name="Hedman E."/>
            <person name="Kallberg Y."/>
        </authorList>
    </citation>
    <scope>NUCLEOTIDE SEQUENCE [LARGE SCALE GENOMIC DNA]</scope>
</reference>
<accession>A0AAV2BDY8</accession>
<comment type="caution">
    <text evidence="1">The sequence shown here is derived from an EMBL/GenBank/DDBJ whole genome shotgun (WGS) entry which is preliminary data.</text>
</comment>
<proteinExistence type="predicted"/>
<feature type="non-terminal residue" evidence="1">
    <location>
        <position position="67"/>
    </location>
</feature>
<dbReference type="Proteomes" id="UP001497382">
    <property type="component" value="Unassembled WGS sequence"/>
</dbReference>
<feature type="non-terminal residue" evidence="1">
    <location>
        <position position="1"/>
    </location>
</feature>
<keyword evidence="2" id="KW-1185">Reference proteome</keyword>
<name>A0AAV2BDY8_9ARAC</name>
<sequence length="67" mass="7991">EEVKKLQRNYEEIKVFTLTNSTSFERDSLSTNSTEIFILLTTRSTEIFRKSCYENYCNRLYLSLIPI</sequence>
<evidence type="ECO:0000313" key="1">
    <source>
        <dbReference type="EMBL" id="CAL1294428.1"/>
    </source>
</evidence>
<dbReference type="AlphaFoldDB" id="A0AAV2BDY8"/>
<gene>
    <name evidence="1" type="ORF">LARSCL_LOCUS18703</name>
</gene>